<feature type="binding site" evidence="3">
    <location>
        <begin position="17"/>
        <end position="24"/>
    </location>
    <ligand>
        <name>GTP</name>
        <dbReference type="ChEBI" id="CHEBI:37565"/>
    </ligand>
</feature>
<evidence type="ECO:0008006" key="7">
    <source>
        <dbReference type="Google" id="ProtNLM"/>
    </source>
</evidence>
<dbReference type="InterPro" id="IPR027417">
    <property type="entry name" value="P-loop_NTPase"/>
</dbReference>
<reference evidence="5" key="1">
    <citation type="submission" date="2014-08" db="EMBL/GenBank/DDBJ databases">
        <authorList>
            <person name="Senf B."/>
            <person name="Petzold A."/>
            <person name="Downie B.R."/>
            <person name="Koch P."/>
            <person name="Platzer M."/>
        </authorList>
    </citation>
    <scope>NUCLEOTIDE SEQUENCE [LARGE SCALE GENOMIC DNA]</scope>
    <source>
        <strain evidence="5">GRZ</strain>
    </source>
</reference>
<keyword evidence="1 3" id="KW-0547">Nucleotide-binding</keyword>
<keyword evidence="4" id="KW-0479">Metal-binding</keyword>
<evidence type="ECO:0000256" key="4">
    <source>
        <dbReference type="PIRSR" id="PIRSR606689-2"/>
    </source>
</evidence>
<evidence type="ECO:0000256" key="2">
    <source>
        <dbReference type="ARBA" id="ARBA00023134"/>
    </source>
</evidence>
<keyword evidence="2 3" id="KW-0342">GTP-binding</keyword>
<feature type="binding site" evidence="4">
    <location>
        <position position="41"/>
    </location>
    <ligand>
        <name>Mg(2+)</name>
        <dbReference type="ChEBI" id="CHEBI:18420"/>
    </ligand>
</feature>
<dbReference type="SUPFAM" id="SSF52540">
    <property type="entry name" value="P-loop containing nucleoside triphosphate hydrolases"/>
    <property type="match status" value="1"/>
</dbReference>
<dbReference type="GO" id="GO:0046872">
    <property type="term" value="F:metal ion binding"/>
    <property type="evidence" value="ECO:0007669"/>
    <property type="project" value="UniProtKB-KW"/>
</dbReference>
<reference evidence="5" key="3">
    <citation type="submission" date="2025-09" db="UniProtKB">
        <authorList>
            <consortium name="Ensembl"/>
        </authorList>
    </citation>
    <scope>IDENTIFICATION</scope>
</reference>
<organism evidence="5 6">
    <name type="scientific">Nothobranchius furzeri</name>
    <name type="common">Turquoise killifish</name>
    <dbReference type="NCBI Taxonomy" id="105023"/>
    <lineage>
        <taxon>Eukaryota</taxon>
        <taxon>Metazoa</taxon>
        <taxon>Chordata</taxon>
        <taxon>Craniata</taxon>
        <taxon>Vertebrata</taxon>
        <taxon>Euteleostomi</taxon>
        <taxon>Actinopterygii</taxon>
        <taxon>Neopterygii</taxon>
        <taxon>Teleostei</taxon>
        <taxon>Neoteleostei</taxon>
        <taxon>Acanthomorphata</taxon>
        <taxon>Ovalentaria</taxon>
        <taxon>Atherinomorphae</taxon>
        <taxon>Cyprinodontiformes</taxon>
        <taxon>Nothobranchiidae</taxon>
        <taxon>Nothobranchius</taxon>
    </lineage>
</organism>
<keyword evidence="6" id="KW-1185">Reference proteome</keyword>
<dbReference type="GeneTree" id="ENSGT00940000176999"/>
<dbReference type="InterPro" id="IPR024156">
    <property type="entry name" value="Small_GTPase_ARF"/>
</dbReference>
<dbReference type="GO" id="GO:0003924">
    <property type="term" value="F:GTPase activity"/>
    <property type="evidence" value="ECO:0007669"/>
    <property type="project" value="InterPro"/>
</dbReference>
<protein>
    <recommendedName>
        <fullName evidence="7">ADP-ribosylation factor-like 14</fullName>
    </recommendedName>
</protein>
<evidence type="ECO:0000256" key="1">
    <source>
        <dbReference type="ARBA" id="ARBA00022741"/>
    </source>
</evidence>
<dbReference type="Pfam" id="PF00025">
    <property type="entry name" value="Arf"/>
    <property type="match status" value="1"/>
</dbReference>
<evidence type="ECO:0000313" key="6">
    <source>
        <dbReference type="Proteomes" id="UP000694548"/>
    </source>
</evidence>
<evidence type="ECO:0000256" key="3">
    <source>
        <dbReference type="PIRSR" id="PIRSR606689-1"/>
    </source>
</evidence>
<proteinExistence type="predicted"/>
<dbReference type="GO" id="GO:0005525">
    <property type="term" value="F:GTP binding"/>
    <property type="evidence" value="ECO:0007669"/>
    <property type="project" value="UniProtKB-KW"/>
</dbReference>
<reference evidence="5" key="2">
    <citation type="submission" date="2025-08" db="UniProtKB">
        <authorList>
            <consortium name="Ensembl"/>
        </authorList>
    </citation>
    <scope>IDENTIFICATION</scope>
</reference>
<dbReference type="Gene3D" id="3.40.50.300">
    <property type="entry name" value="P-loop containing nucleotide triphosphate hydrolases"/>
    <property type="match status" value="1"/>
</dbReference>
<dbReference type="InterPro" id="IPR006689">
    <property type="entry name" value="Small_GTPase_ARF/SAR"/>
</dbReference>
<dbReference type="Ensembl" id="ENSNFUT00015042549.1">
    <property type="protein sequence ID" value="ENSNFUP00015040761.1"/>
    <property type="gene ID" value="ENSNFUG00015019557.1"/>
</dbReference>
<dbReference type="PANTHER" id="PTHR11711">
    <property type="entry name" value="ADP RIBOSYLATION FACTOR-RELATED"/>
    <property type="match status" value="1"/>
</dbReference>
<name>A0A8C6PAB6_NOTFU</name>
<accession>A0A8C6PAB6</accession>
<evidence type="ECO:0000313" key="5">
    <source>
        <dbReference type="Ensembl" id="ENSNFUP00015040761.1"/>
    </source>
</evidence>
<sequence length="96" mass="10560">MGHPVSKQPQVQVLLLGLDNAGKSTLLYKMKHKASVTTVPTIGFNVATLEVKFLSAVKELIYSCKLKIKHAADQRVIGLHITSQFVQKNKTLTTQS</sequence>
<dbReference type="AlphaFoldDB" id="A0A8C6PAB6"/>
<dbReference type="Proteomes" id="UP000694548">
    <property type="component" value="Chromosome sgr09"/>
</dbReference>
<keyword evidence="4" id="KW-0460">Magnesium</keyword>
<feature type="binding site" evidence="4">
    <location>
        <position position="24"/>
    </location>
    <ligand>
        <name>Mg(2+)</name>
        <dbReference type="ChEBI" id="CHEBI:18420"/>
    </ligand>
</feature>